<evidence type="ECO:0000256" key="4">
    <source>
        <dbReference type="ARBA" id="ARBA00022475"/>
    </source>
</evidence>
<organism evidence="16 18">
    <name type="scientific">Trichobilharzia regenti</name>
    <name type="common">Nasal bird schistosome</name>
    <dbReference type="NCBI Taxonomy" id="157069"/>
    <lineage>
        <taxon>Eukaryota</taxon>
        <taxon>Metazoa</taxon>
        <taxon>Spiralia</taxon>
        <taxon>Lophotrochozoa</taxon>
        <taxon>Platyhelminthes</taxon>
        <taxon>Trematoda</taxon>
        <taxon>Digenea</taxon>
        <taxon>Strigeidida</taxon>
        <taxon>Schistosomatoidea</taxon>
        <taxon>Schistosomatidae</taxon>
        <taxon>Trichobilharzia</taxon>
    </lineage>
</organism>
<feature type="compositionally biased region" description="Acidic residues" evidence="13">
    <location>
        <begin position="757"/>
        <end position="767"/>
    </location>
</feature>
<feature type="region of interest" description="Disordered" evidence="13">
    <location>
        <begin position="1"/>
        <end position="25"/>
    </location>
</feature>
<evidence type="ECO:0000256" key="9">
    <source>
        <dbReference type="ARBA" id="ARBA00023065"/>
    </source>
</evidence>
<dbReference type="WBParaSite" id="TREG1_106850.1">
    <property type="protein sequence ID" value="TREG1_106850.1"/>
    <property type="gene ID" value="TREG1_106850"/>
</dbReference>
<evidence type="ECO:0000256" key="7">
    <source>
        <dbReference type="ARBA" id="ARBA00022989"/>
    </source>
</evidence>
<keyword evidence="6" id="KW-0851">Voltage-gated channel</keyword>
<evidence type="ECO:0000313" key="18">
    <source>
        <dbReference type="WBParaSite" id="TREG1_106840.2"/>
    </source>
</evidence>
<reference evidence="17 18" key="2">
    <citation type="submission" date="2023-11" db="UniProtKB">
        <authorList>
            <consortium name="WormBaseParasite"/>
        </authorList>
    </citation>
    <scope>IDENTIFICATION</scope>
</reference>
<accession>A0AA85ISM3</accession>
<feature type="transmembrane region" description="Helical" evidence="14">
    <location>
        <begin position="427"/>
        <end position="445"/>
    </location>
</feature>
<dbReference type="InterPro" id="IPR005821">
    <property type="entry name" value="Ion_trans_dom"/>
</dbReference>
<keyword evidence="16" id="KW-1185">Reference proteome</keyword>
<dbReference type="PANTHER" id="PTHR46480">
    <property type="entry name" value="F20B24.22"/>
    <property type="match status" value="1"/>
</dbReference>
<dbReference type="InterPro" id="IPR031846">
    <property type="entry name" value="Hvcn1"/>
</dbReference>
<evidence type="ECO:0000256" key="10">
    <source>
        <dbReference type="ARBA" id="ARBA00023136"/>
    </source>
</evidence>
<keyword evidence="7 14" id="KW-1133">Transmembrane helix</keyword>
<dbReference type="WBParaSite" id="TREG1_106840.2">
    <property type="protein sequence ID" value="TREG1_106840.2"/>
    <property type="gene ID" value="TREG1_106840"/>
</dbReference>
<protein>
    <recommendedName>
        <fullName evidence="2">Voltage-gated hydrogen channel 1</fullName>
    </recommendedName>
    <alternativeName>
        <fullName evidence="12">Hydrogen voltage-gated channel 1</fullName>
    </alternativeName>
</protein>
<reference evidence="16" key="1">
    <citation type="submission" date="2022-06" db="EMBL/GenBank/DDBJ databases">
        <authorList>
            <person name="Berger JAMES D."/>
            <person name="Berger JAMES D."/>
        </authorList>
    </citation>
    <scope>NUCLEOTIDE SEQUENCE [LARGE SCALE GENOMIC DNA]</scope>
</reference>
<proteinExistence type="predicted"/>
<feature type="transmembrane region" description="Helical" evidence="14">
    <location>
        <begin position="368"/>
        <end position="390"/>
    </location>
</feature>
<dbReference type="PANTHER" id="PTHR46480:SF1">
    <property type="entry name" value="VOLTAGE-GATED HYDROGEN CHANNEL 1"/>
    <property type="match status" value="1"/>
</dbReference>
<feature type="compositionally biased region" description="Low complexity" evidence="13">
    <location>
        <begin position="874"/>
        <end position="883"/>
    </location>
</feature>
<keyword evidence="5 14" id="KW-0812">Transmembrane</keyword>
<feature type="region of interest" description="Disordered" evidence="13">
    <location>
        <begin position="757"/>
        <end position="784"/>
    </location>
</feature>
<evidence type="ECO:0000313" key="16">
    <source>
        <dbReference type="Proteomes" id="UP000050795"/>
    </source>
</evidence>
<evidence type="ECO:0000256" key="3">
    <source>
        <dbReference type="ARBA" id="ARBA00022448"/>
    </source>
</evidence>
<sequence>MNMKSTISEYGIQSPESEKTTDSNNISEAEDYERLGYNYGWARSRKFLKQLVKDNIDLSLVEYEILRHSKNKRPKSWRQCFLVCLRSNILQIFMSILVLLDAGIVISEIVLEIQSLQTYKSNFRSQLEEFRHIVCTLMYTTTPNIELPYQCYSDERGLYFETANAKLRNVSMYNKTTAAAAAATMASTQNQTFSSEHVNRVEIFTEESNYTNPSPRIEVTDHHSKHGSQLEKDDVLLMDICSFLSHWNKIYGSSIKCILNPEEKHPTELFSHSTTSNHSDIATITNAHLEQEKEEEHSVTFNSYKQRNLRSKRPSTISPVNISNIHEDISINSILPYFSGVHSEEFCGDSQMKTHQIGARAMHEASEILHYLSIAITALFFLCVLLKLVCLGKEFFRDTNEYFDGAIIVASLASDVLYVRYVSETAAAMVVLLLWRIIRIINALMMHKKQQYEFRIAMQKRSRRVMGRKMEVIRTEKEMQDKHILALENLLKEMGVSNDAIRKCKPLYKKCTKEQTNNALKSIAALTTGFMGGLVGAPSHVQGVISRYSKSKFSSTQNFTQSTFSQSESFSVLSKYQRESVPRLVHIQVPGSKCLKDHRICNNYGTNYPFSESDQVTLDIKNYRTAQSTCEDSVAFDDEDLLKRPRALSLNPQEHWSSLQDKQFRSLLLQSESTTKLTKSSNTLKYTNDEDMMCDKTAEKSSPSIFLRHTSNETLNETLSVNYFTRNTKGHNIFLKTLPNLFKKALHINKHKTNILTEEEGETIEQESYEKSERKEDNENESYSLHELEQSNRINTSYPSHSQTTSTVQEVIEMDETLPMIQLSESNGFTNSTTDIIYMKDNKLGSNTNGDYWIQPDVVIKGMNSNLSAERTPNNHNVNNSVNKQLSSKSPHTKSNELSTNRKESDEQIWILQPGYIWCQSENQAKLTVKKEKHLATKSPPKGKSPMTKIKQVLLRSKSLHNSTKTGSSKSAHIQTSN</sequence>
<dbReference type="GO" id="GO:0034702">
    <property type="term" value="C:monoatomic ion channel complex"/>
    <property type="evidence" value="ECO:0007669"/>
    <property type="project" value="UniProtKB-KW"/>
</dbReference>
<feature type="region of interest" description="Disordered" evidence="13">
    <location>
        <begin position="957"/>
        <end position="978"/>
    </location>
</feature>
<evidence type="ECO:0000256" key="5">
    <source>
        <dbReference type="ARBA" id="ARBA00022692"/>
    </source>
</evidence>
<keyword evidence="10 14" id="KW-0472">Membrane</keyword>
<dbReference type="Gene3D" id="1.20.120.350">
    <property type="entry name" value="Voltage-gated potassium channels. Chain C"/>
    <property type="match status" value="1"/>
</dbReference>
<feature type="domain" description="Ion transport" evidence="15">
    <location>
        <begin position="365"/>
        <end position="449"/>
    </location>
</feature>
<evidence type="ECO:0000256" key="1">
    <source>
        <dbReference type="ARBA" id="ARBA00004651"/>
    </source>
</evidence>
<comment type="subcellular location">
    <subcellularLocation>
        <location evidence="1">Cell membrane</location>
        <topology evidence="1">Multi-pass membrane protein</topology>
    </subcellularLocation>
</comment>
<keyword evidence="3" id="KW-0813">Transport</keyword>
<keyword evidence="11" id="KW-0407">Ion channel</keyword>
<evidence type="ECO:0000256" key="2">
    <source>
        <dbReference type="ARBA" id="ARBA00015897"/>
    </source>
</evidence>
<evidence type="ECO:0000256" key="8">
    <source>
        <dbReference type="ARBA" id="ARBA00023054"/>
    </source>
</evidence>
<dbReference type="WBParaSite" id="TREG1_106840.1">
    <property type="protein sequence ID" value="TREG1_106840.1"/>
    <property type="gene ID" value="TREG1_106840"/>
</dbReference>
<feature type="region of interest" description="Disordered" evidence="13">
    <location>
        <begin position="867"/>
        <end position="904"/>
    </location>
</feature>
<keyword evidence="9" id="KW-0406">Ion transport</keyword>
<dbReference type="GO" id="GO:0030171">
    <property type="term" value="F:voltage-gated proton channel activity"/>
    <property type="evidence" value="ECO:0007669"/>
    <property type="project" value="InterPro"/>
</dbReference>
<dbReference type="GO" id="GO:0005886">
    <property type="term" value="C:plasma membrane"/>
    <property type="evidence" value="ECO:0007669"/>
    <property type="project" value="UniProtKB-SubCell"/>
</dbReference>
<evidence type="ECO:0000313" key="17">
    <source>
        <dbReference type="WBParaSite" id="TREG1_106840.1"/>
    </source>
</evidence>
<feature type="compositionally biased region" description="Polar residues" evidence="13">
    <location>
        <begin position="960"/>
        <end position="978"/>
    </location>
</feature>
<keyword evidence="4" id="KW-1003">Cell membrane</keyword>
<evidence type="ECO:0000256" key="12">
    <source>
        <dbReference type="ARBA" id="ARBA00031989"/>
    </source>
</evidence>
<evidence type="ECO:0000256" key="13">
    <source>
        <dbReference type="SAM" id="MobiDB-lite"/>
    </source>
</evidence>
<dbReference type="AlphaFoldDB" id="A0AA85ISM3"/>
<dbReference type="InterPro" id="IPR027359">
    <property type="entry name" value="Volt_channel_dom_sf"/>
</dbReference>
<evidence type="ECO:0000256" key="14">
    <source>
        <dbReference type="SAM" id="Phobius"/>
    </source>
</evidence>
<evidence type="ECO:0000256" key="6">
    <source>
        <dbReference type="ARBA" id="ARBA00022882"/>
    </source>
</evidence>
<dbReference type="Proteomes" id="UP000050795">
    <property type="component" value="Unassembled WGS sequence"/>
</dbReference>
<evidence type="ECO:0000256" key="11">
    <source>
        <dbReference type="ARBA" id="ARBA00023303"/>
    </source>
</evidence>
<name>A0AA85ISM3_TRIRE</name>
<feature type="compositionally biased region" description="Basic and acidic residues" evidence="13">
    <location>
        <begin position="768"/>
        <end position="777"/>
    </location>
</feature>
<feature type="region of interest" description="Disordered" evidence="13">
    <location>
        <begin position="930"/>
        <end position="949"/>
    </location>
</feature>
<keyword evidence="8" id="KW-0175">Coiled coil</keyword>
<evidence type="ECO:0000259" key="15">
    <source>
        <dbReference type="Pfam" id="PF00520"/>
    </source>
</evidence>
<dbReference type="Pfam" id="PF00520">
    <property type="entry name" value="Ion_trans"/>
    <property type="match status" value="1"/>
</dbReference>